<sequence>MWQVIAEKQRQRREEAERENVRLKWIAERQQKVADSLSSLLKRRASQLMNDCASVVDQRIWASRTL</sequence>
<gene>
    <name evidence="1" type="ORF">PC118_g4499</name>
</gene>
<comment type="caution">
    <text evidence="1">The sequence shown here is derived from an EMBL/GenBank/DDBJ whole genome shotgun (WGS) entry which is preliminary data.</text>
</comment>
<evidence type="ECO:0000313" key="2">
    <source>
        <dbReference type="Proteomes" id="UP000697107"/>
    </source>
</evidence>
<name>A0A8T1GNP1_9STRA</name>
<organism evidence="1 2">
    <name type="scientific">Phytophthora cactorum</name>
    <dbReference type="NCBI Taxonomy" id="29920"/>
    <lineage>
        <taxon>Eukaryota</taxon>
        <taxon>Sar</taxon>
        <taxon>Stramenopiles</taxon>
        <taxon>Oomycota</taxon>
        <taxon>Peronosporomycetes</taxon>
        <taxon>Peronosporales</taxon>
        <taxon>Peronosporaceae</taxon>
        <taxon>Phytophthora</taxon>
    </lineage>
</organism>
<accession>A0A8T1GNP1</accession>
<reference evidence="1" key="1">
    <citation type="submission" date="2018-10" db="EMBL/GenBank/DDBJ databases">
        <title>Effector identification in a new, highly contiguous assembly of the strawberry crown rot pathogen Phytophthora cactorum.</title>
        <authorList>
            <person name="Armitage A.D."/>
            <person name="Nellist C.F."/>
            <person name="Bates H."/>
            <person name="Vickerstaff R.J."/>
            <person name="Harrison R.J."/>
        </authorList>
    </citation>
    <scope>NUCLEOTIDE SEQUENCE</scope>
    <source>
        <strain evidence="1">P415</strain>
    </source>
</reference>
<dbReference type="AlphaFoldDB" id="A0A8T1GNP1"/>
<proteinExistence type="predicted"/>
<protein>
    <submittedName>
        <fullName evidence="1">Uncharacterized protein</fullName>
    </submittedName>
</protein>
<evidence type="ECO:0000313" key="1">
    <source>
        <dbReference type="EMBL" id="KAG2992534.1"/>
    </source>
</evidence>
<dbReference type="Proteomes" id="UP000697107">
    <property type="component" value="Unassembled WGS sequence"/>
</dbReference>
<dbReference type="EMBL" id="RCML01000085">
    <property type="protein sequence ID" value="KAG2992534.1"/>
    <property type="molecule type" value="Genomic_DNA"/>
</dbReference>